<dbReference type="CDD" id="cd06852">
    <property type="entry name" value="GT_MraY"/>
    <property type="match status" value="1"/>
</dbReference>
<dbReference type="HAMAP" id="MF_00038">
    <property type="entry name" value="MraY"/>
    <property type="match status" value="1"/>
</dbReference>
<feature type="transmembrane region" description="Helical" evidence="7">
    <location>
        <begin position="113"/>
        <end position="129"/>
    </location>
</feature>
<dbReference type="PROSITE" id="PS01347">
    <property type="entry name" value="MRAY_1"/>
    <property type="match status" value="1"/>
</dbReference>
<sequence length="318" mass="34484">MDMVVILLSLGVSFILAVLFGPLFIPLLRRLKFGQQIRTDGPQSHLKKSGTPTMGGIIIMLALLITFIKFADKSDEFWVLLTASLGFGIVGFLDDYIKIVFKRSLGLTAKQKLAGQLIFSIIVCWQLFNMGHSTELLIPGTSVGIDLGWLYYPFVVIIMFAASNSVNFTDGVDGLLAGTSAIAFGAFTIVSLTVVEYDAAIFSAAMVGAVLGFLVYNAHPAKVFMGDMGSLGIGGGIAAVAILTKTELLLILIGGVFVLEMLSVIIQVTSFKLRKKRVFKMSPIHHHFELSGWSEWKVVTVFWSVGLLLAVLGLLFVI</sequence>
<keyword evidence="7" id="KW-0460">Magnesium</keyword>
<feature type="transmembrane region" description="Helical" evidence="7">
    <location>
        <begin position="199"/>
        <end position="216"/>
    </location>
</feature>
<keyword evidence="10" id="KW-1185">Reference proteome</keyword>
<feature type="transmembrane region" description="Helical" evidence="7">
    <location>
        <begin position="298"/>
        <end position="317"/>
    </location>
</feature>
<evidence type="ECO:0000313" key="9">
    <source>
        <dbReference type="EMBL" id="MFC6331365.1"/>
    </source>
</evidence>
<evidence type="ECO:0000256" key="8">
    <source>
        <dbReference type="NCBIfam" id="TIGR00445"/>
    </source>
</evidence>
<keyword evidence="7" id="KW-0479">Metal-binding</keyword>
<feature type="transmembrane region" description="Helical" evidence="7">
    <location>
        <begin position="249"/>
        <end position="271"/>
    </location>
</feature>
<feature type="transmembrane region" description="Helical" evidence="7">
    <location>
        <begin position="175"/>
        <end position="193"/>
    </location>
</feature>
<keyword evidence="7" id="KW-0961">Cell wall biogenesis/degradation</keyword>
<accession>A0ABW1UY39</accession>
<keyword evidence="7" id="KW-0573">Peptidoglycan synthesis</keyword>
<keyword evidence="3 7" id="KW-0808">Transferase</keyword>
<dbReference type="GO" id="GO:0016740">
    <property type="term" value="F:transferase activity"/>
    <property type="evidence" value="ECO:0007669"/>
    <property type="project" value="UniProtKB-KW"/>
</dbReference>
<keyword evidence="4 7" id="KW-0812">Transmembrane</keyword>
<dbReference type="PROSITE" id="PS01348">
    <property type="entry name" value="MRAY_2"/>
    <property type="match status" value="1"/>
</dbReference>
<feature type="transmembrane region" description="Helical" evidence="7">
    <location>
        <begin position="49"/>
        <end position="71"/>
    </location>
</feature>
<dbReference type="EMBL" id="JBHSTE010000001">
    <property type="protein sequence ID" value="MFC6331365.1"/>
    <property type="molecule type" value="Genomic_DNA"/>
</dbReference>
<comment type="subcellular location">
    <subcellularLocation>
        <location evidence="7">Cell membrane</location>
        <topology evidence="7">Multi-pass membrane protein</topology>
    </subcellularLocation>
    <subcellularLocation>
        <location evidence="1">Membrane</location>
        <topology evidence="1">Multi-pass membrane protein</topology>
    </subcellularLocation>
</comment>
<dbReference type="Proteomes" id="UP001596233">
    <property type="component" value="Unassembled WGS sequence"/>
</dbReference>
<dbReference type="InterPro" id="IPR018480">
    <property type="entry name" value="PNAcMuramoyl-5peptid_Trfase_CS"/>
</dbReference>
<comment type="similarity">
    <text evidence="2 7">Belongs to the glycosyltransferase 4 family. MraY subfamily.</text>
</comment>
<organism evidence="9 10">
    <name type="scientific">Paenibacillus septentrionalis</name>
    <dbReference type="NCBI Taxonomy" id="429342"/>
    <lineage>
        <taxon>Bacteria</taxon>
        <taxon>Bacillati</taxon>
        <taxon>Bacillota</taxon>
        <taxon>Bacilli</taxon>
        <taxon>Bacillales</taxon>
        <taxon>Paenibacillaceae</taxon>
        <taxon>Paenibacillus</taxon>
    </lineage>
</organism>
<comment type="cofactor">
    <cofactor evidence="7">
        <name>Mg(2+)</name>
        <dbReference type="ChEBI" id="CHEBI:18420"/>
    </cofactor>
</comment>
<keyword evidence="7" id="KW-0132">Cell division</keyword>
<dbReference type="InterPro" id="IPR003524">
    <property type="entry name" value="PNAcMuramoyl-5peptid_Trfase"/>
</dbReference>
<dbReference type="InterPro" id="IPR000715">
    <property type="entry name" value="Glycosyl_transferase_4"/>
</dbReference>
<dbReference type="PANTHER" id="PTHR22926:SF5">
    <property type="entry name" value="PHOSPHO-N-ACETYLMURAMOYL-PENTAPEPTIDE-TRANSFERASE HOMOLOG"/>
    <property type="match status" value="1"/>
</dbReference>
<dbReference type="RefSeq" id="WP_379230532.1">
    <property type="nucleotide sequence ID" value="NZ_JBHSTE010000001.1"/>
</dbReference>
<protein>
    <recommendedName>
        <fullName evidence="7 8">Phospho-N-acetylmuramoyl-pentapeptide-transferase</fullName>
        <ecNumber evidence="7 8">2.7.8.13</ecNumber>
    </recommendedName>
    <alternativeName>
        <fullName evidence="7">UDP-MurNAc-pentapeptide phosphotransferase</fullName>
    </alternativeName>
</protein>
<dbReference type="PANTHER" id="PTHR22926">
    <property type="entry name" value="PHOSPHO-N-ACETYLMURAMOYL-PENTAPEPTIDE-TRANSFERASE"/>
    <property type="match status" value="1"/>
</dbReference>
<dbReference type="Pfam" id="PF10555">
    <property type="entry name" value="MraY_sig1"/>
    <property type="match status" value="1"/>
</dbReference>
<comment type="function">
    <text evidence="7">Catalyzes the initial step of the lipid cycle reactions in the biosynthesis of the cell wall peptidoglycan: transfers peptidoglycan precursor phospho-MurNAc-pentapeptide from UDP-MurNAc-pentapeptide onto the lipid carrier undecaprenyl phosphate, yielding undecaprenyl-pyrophosphoryl-MurNAc-pentapeptide, known as lipid I.</text>
</comment>
<proteinExistence type="inferred from homology"/>
<reference evidence="10" key="1">
    <citation type="journal article" date="2019" name="Int. J. Syst. Evol. Microbiol.">
        <title>The Global Catalogue of Microorganisms (GCM) 10K type strain sequencing project: providing services to taxonomists for standard genome sequencing and annotation.</title>
        <authorList>
            <consortium name="The Broad Institute Genomics Platform"/>
            <consortium name="The Broad Institute Genome Sequencing Center for Infectious Disease"/>
            <person name="Wu L."/>
            <person name="Ma J."/>
        </authorList>
    </citation>
    <scope>NUCLEOTIDE SEQUENCE [LARGE SCALE GENOMIC DNA]</scope>
    <source>
        <strain evidence="10">PCU 280</strain>
    </source>
</reference>
<keyword evidence="7" id="KW-0133">Cell shape</keyword>
<evidence type="ECO:0000256" key="7">
    <source>
        <dbReference type="HAMAP-Rule" id="MF_00038"/>
    </source>
</evidence>
<keyword evidence="6 7" id="KW-0472">Membrane</keyword>
<dbReference type="NCBIfam" id="TIGR00445">
    <property type="entry name" value="mraY"/>
    <property type="match status" value="1"/>
</dbReference>
<evidence type="ECO:0000256" key="2">
    <source>
        <dbReference type="ARBA" id="ARBA00005583"/>
    </source>
</evidence>
<evidence type="ECO:0000256" key="4">
    <source>
        <dbReference type="ARBA" id="ARBA00022692"/>
    </source>
</evidence>
<gene>
    <name evidence="7 9" type="primary">mraY</name>
    <name evidence="9" type="ORF">ACFP56_01930</name>
</gene>
<keyword evidence="7" id="KW-0131">Cell cycle</keyword>
<dbReference type="Pfam" id="PF00953">
    <property type="entry name" value="Glycos_transf_4"/>
    <property type="match status" value="1"/>
</dbReference>
<evidence type="ECO:0000256" key="5">
    <source>
        <dbReference type="ARBA" id="ARBA00022989"/>
    </source>
</evidence>
<evidence type="ECO:0000256" key="3">
    <source>
        <dbReference type="ARBA" id="ARBA00022679"/>
    </source>
</evidence>
<comment type="caution">
    <text evidence="9">The sequence shown here is derived from an EMBL/GenBank/DDBJ whole genome shotgun (WGS) entry which is preliminary data.</text>
</comment>
<feature type="transmembrane region" description="Helical" evidence="7">
    <location>
        <begin position="149"/>
        <end position="168"/>
    </location>
</feature>
<feature type="transmembrane region" description="Helical" evidence="7">
    <location>
        <begin position="77"/>
        <end position="101"/>
    </location>
</feature>
<comment type="pathway">
    <text evidence="7">Cell wall biogenesis; peptidoglycan biosynthesis.</text>
</comment>
<dbReference type="EC" id="2.7.8.13" evidence="7 8"/>
<evidence type="ECO:0000313" key="10">
    <source>
        <dbReference type="Proteomes" id="UP001596233"/>
    </source>
</evidence>
<name>A0ABW1UY39_9BACL</name>
<evidence type="ECO:0000256" key="1">
    <source>
        <dbReference type="ARBA" id="ARBA00004141"/>
    </source>
</evidence>
<evidence type="ECO:0000256" key="6">
    <source>
        <dbReference type="ARBA" id="ARBA00023136"/>
    </source>
</evidence>
<keyword evidence="7" id="KW-1003">Cell membrane</keyword>
<keyword evidence="5 7" id="KW-1133">Transmembrane helix</keyword>
<feature type="transmembrane region" description="Helical" evidence="7">
    <location>
        <begin position="6"/>
        <end position="28"/>
    </location>
</feature>
<comment type="catalytic activity">
    <reaction evidence="7">
        <text>UDP-N-acetyl-alpha-D-muramoyl-L-alanyl-gamma-D-glutamyl-meso-2,6-diaminopimeloyl-D-alanyl-D-alanine + di-trans,octa-cis-undecaprenyl phosphate = di-trans,octa-cis-undecaprenyl diphospho-N-acetyl-alpha-D-muramoyl-L-alanyl-D-glutamyl-meso-2,6-diaminopimeloyl-D-alanyl-D-alanine + UMP</text>
        <dbReference type="Rhea" id="RHEA:28386"/>
        <dbReference type="ChEBI" id="CHEBI:57865"/>
        <dbReference type="ChEBI" id="CHEBI:60392"/>
        <dbReference type="ChEBI" id="CHEBI:61386"/>
        <dbReference type="ChEBI" id="CHEBI:61387"/>
        <dbReference type="EC" id="2.7.8.13"/>
    </reaction>
</comment>